<sequence>MPIEVSGTAAEEGDDDNPIVNQPAALLIADDPTGETAVRFTWAVDLTHEDYERYRKALHALADIRGSNMMAYVHQAGLAMVRELGEAYKAIYENRISHVQMDDIEEWCARLRTAVLGLCSSIHHHQEQSYIEVRRKFPDPPPINDGRKKKDQPVSAEHAEMRRAFNELYDNCFGYRYLHKLRNAMVHYSMFACGIGAESHRHEGQNIHWFELTLNRSILLEQRSFLNATLRRELKELPEDPDLVSLMNGAFVEMMKTNKRVVEILHPDFEEICETVVEFDNLFGDQAGVRCISCQRSRELRRPFKFAYHPVTGQVILTARKYVAERQGADG</sequence>
<evidence type="ECO:0000256" key="1">
    <source>
        <dbReference type="SAM" id="MobiDB-lite"/>
    </source>
</evidence>
<dbReference type="Proteomes" id="UP001055159">
    <property type="component" value="Chromosome"/>
</dbReference>
<evidence type="ECO:0000313" key="5">
    <source>
        <dbReference type="Proteomes" id="UP001140272"/>
    </source>
</evidence>
<name>A0A9X3BIM9_9MYCO</name>
<gene>
    <name evidence="2" type="ORF">H7H73_22110</name>
    <name evidence="3" type="ORF">MJO55_21570</name>
</gene>
<evidence type="ECO:0000313" key="4">
    <source>
        <dbReference type="Proteomes" id="UP001055159"/>
    </source>
</evidence>
<organism evidence="2 5">
    <name type="scientific">Mycolicibacterium rufum</name>
    <dbReference type="NCBI Taxonomy" id="318424"/>
    <lineage>
        <taxon>Bacteria</taxon>
        <taxon>Bacillati</taxon>
        <taxon>Actinomycetota</taxon>
        <taxon>Actinomycetes</taxon>
        <taxon>Mycobacteriales</taxon>
        <taxon>Mycobacteriaceae</taxon>
        <taxon>Mycolicibacterium</taxon>
    </lineage>
</organism>
<feature type="compositionally biased region" description="Basic and acidic residues" evidence="1">
    <location>
        <begin position="145"/>
        <end position="156"/>
    </location>
</feature>
<proteinExistence type="predicted"/>
<evidence type="ECO:0000313" key="3">
    <source>
        <dbReference type="EMBL" id="ULP35816.1"/>
    </source>
</evidence>
<feature type="region of interest" description="Disordered" evidence="1">
    <location>
        <begin position="135"/>
        <end position="156"/>
    </location>
</feature>
<reference evidence="3" key="3">
    <citation type="submission" date="2022-08" db="EMBL/GenBank/DDBJ databases">
        <title>Whole genome sequencing of non-tuberculosis mycobacteria type-strains.</title>
        <authorList>
            <person name="Igarashi Y."/>
            <person name="Osugi A."/>
            <person name="Mitarai S."/>
        </authorList>
    </citation>
    <scope>NUCLEOTIDE SEQUENCE</scope>
    <source>
        <strain evidence="3">JCM 16372</strain>
    </source>
</reference>
<dbReference type="EMBL" id="JACKRN010000737">
    <property type="protein sequence ID" value="MCV7072653.1"/>
    <property type="molecule type" value="Genomic_DNA"/>
</dbReference>
<keyword evidence="4" id="KW-1185">Reference proteome</keyword>
<dbReference type="AlphaFoldDB" id="A0A9X3BIM9"/>
<reference evidence="2" key="2">
    <citation type="journal article" date="2022" name="BMC Genomics">
        <title>Comparative genome analysis of mycobacteria focusing on tRNA and non-coding RNA.</title>
        <authorList>
            <person name="Behra P.R.K."/>
            <person name="Pettersson B.M.F."/>
            <person name="Ramesh M."/>
            <person name="Das S."/>
            <person name="Dasgupta S."/>
            <person name="Kirsebom L.A."/>
        </authorList>
    </citation>
    <scope>NUCLEOTIDE SEQUENCE</scope>
    <source>
        <strain evidence="2">DSM 45406</strain>
    </source>
</reference>
<dbReference type="EMBL" id="CP092427">
    <property type="protein sequence ID" value="ULP35816.1"/>
    <property type="molecule type" value="Genomic_DNA"/>
</dbReference>
<accession>A0A9X3BIM9</accession>
<reference evidence="2" key="1">
    <citation type="submission" date="2020-07" db="EMBL/GenBank/DDBJ databases">
        <authorList>
            <person name="Pettersson B.M.F."/>
            <person name="Behra P.R.K."/>
            <person name="Ramesh M."/>
            <person name="Das S."/>
            <person name="Dasgupta S."/>
            <person name="Kirsebom L.A."/>
        </authorList>
    </citation>
    <scope>NUCLEOTIDE SEQUENCE</scope>
    <source>
        <strain evidence="2">DSM 45406</strain>
    </source>
</reference>
<protein>
    <submittedName>
        <fullName evidence="2">Uncharacterized protein</fullName>
    </submittedName>
</protein>
<dbReference type="Proteomes" id="UP001140272">
    <property type="component" value="Unassembled WGS sequence"/>
</dbReference>
<evidence type="ECO:0000313" key="2">
    <source>
        <dbReference type="EMBL" id="MCV7072653.1"/>
    </source>
</evidence>
<dbReference type="RefSeq" id="WP_239735409.1">
    <property type="nucleotide sequence ID" value="NZ_CP092427.2"/>
</dbReference>